<dbReference type="EMBL" id="FOZX01000006">
    <property type="protein sequence ID" value="SFS84901.1"/>
    <property type="molecule type" value="Genomic_DNA"/>
</dbReference>
<dbReference type="Proteomes" id="UP000198852">
    <property type="component" value="Unassembled WGS sequence"/>
</dbReference>
<keyword evidence="2" id="KW-0472">Membrane</keyword>
<evidence type="ECO:0000256" key="2">
    <source>
        <dbReference type="SAM" id="Phobius"/>
    </source>
</evidence>
<reference evidence="5" key="1">
    <citation type="submission" date="2016-10" db="EMBL/GenBank/DDBJ databases">
        <authorList>
            <person name="Varghese N."/>
            <person name="Submissions S."/>
        </authorList>
    </citation>
    <scope>NUCLEOTIDE SEQUENCE [LARGE SCALE GENOMIC DNA]</scope>
    <source>
        <strain evidence="5">DSM 44771</strain>
    </source>
</reference>
<feature type="transmembrane region" description="Helical" evidence="2">
    <location>
        <begin position="202"/>
        <end position="225"/>
    </location>
</feature>
<accession>A0A1I6T6M7</accession>
<dbReference type="STRING" id="95161.SAMN05660874_03710"/>
<keyword evidence="2" id="KW-0812">Transmembrane</keyword>
<dbReference type="AlphaFoldDB" id="A0A1I6T6M7"/>
<dbReference type="OrthoDB" id="3240216at2"/>
<sequence>MTSSEKPESSDPQQDAGRASASTQTVDDKTREVDEKTTGSEAGASANGTEESGSTTESSAGASAESAAESTTESAGADELDGTDAPPPWQRGAAASDGSERESSSLSGSLAAGALGGTAGAAASNGDVDDTQTIPKAVSDQETVRTQIPQASRTQVSYTGAGAAAGSQQRSAAGTSARRPSRGPRRASLQVKRLDPWSVLKLALVLSVALFFVWMIAVAVLYGVLDGMGVWDQLNGTFTELTQPDDAVNEPLISAGRVFGVASIIGAINIVLITALATVAAFIYNVAADFAGGIEITLSERE</sequence>
<protein>
    <recommendedName>
        <fullName evidence="3">DUF3566 domain-containing protein</fullName>
    </recommendedName>
</protein>
<feature type="domain" description="DUF3566" evidence="3">
    <location>
        <begin position="184"/>
        <end position="300"/>
    </location>
</feature>
<feature type="compositionally biased region" description="Polar residues" evidence="1">
    <location>
        <begin position="140"/>
        <end position="158"/>
    </location>
</feature>
<proteinExistence type="predicted"/>
<feature type="compositionally biased region" description="Low complexity" evidence="1">
    <location>
        <begin position="159"/>
        <end position="178"/>
    </location>
</feature>
<keyword evidence="2" id="KW-1133">Transmembrane helix</keyword>
<evidence type="ECO:0000256" key="1">
    <source>
        <dbReference type="SAM" id="MobiDB-lite"/>
    </source>
</evidence>
<evidence type="ECO:0000313" key="5">
    <source>
        <dbReference type="Proteomes" id="UP000198852"/>
    </source>
</evidence>
<feature type="compositionally biased region" description="Low complexity" evidence="1">
    <location>
        <begin position="45"/>
        <end position="75"/>
    </location>
</feature>
<feature type="region of interest" description="Disordered" evidence="1">
    <location>
        <begin position="1"/>
        <end position="187"/>
    </location>
</feature>
<evidence type="ECO:0000259" key="3">
    <source>
        <dbReference type="Pfam" id="PF12089"/>
    </source>
</evidence>
<keyword evidence="5" id="KW-1185">Reference proteome</keyword>
<feature type="transmembrane region" description="Helical" evidence="2">
    <location>
        <begin position="258"/>
        <end position="284"/>
    </location>
</feature>
<gene>
    <name evidence="4" type="ORF">SAMN05660874_03710</name>
</gene>
<name>A0A1I6T6M7_9PSEU</name>
<feature type="compositionally biased region" description="Low complexity" evidence="1">
    <location>
        <begin position="104"/>
        <end position="113"/>
    </location>
</feature>
<feature type="compositionally biased region" description="Basic and acidic residues" evidence="1">
    <location>
        <begin position="26"/>
        <end position="38"/>
    </location>
</feature>
<dbReference type="Pfam" id="PF12089">
    <property type="entry name" value="DUF3566"/>
    <property type="match status" value="1"/>
</dbReference>
<organism evidence="4 5">
    <name type="scientific">Saccharopolyspora flava</name>
    <dbReference type="NCBI Taxonomy" id="95161"/>
    <lineage>
        <taxon>Bacteria</taxon>
        <taxon>Bacillati</taxon>
        <taxon>Actinomycetota</taxon>
        <taxon>Actinomycetes</taxon>
        <taxon>Pseudonocardiales</taxon>
        <taxon>Pseudonocardiaceae</taxon>
        <taxon>Saccharopolyspora</taxon>
    </lineage>
</organism>
<dbReference type="InterPro" id="IPR021949">
    <property type="entry name" value="DUF3566_TM"/>
</dbReference>
<evidence type="ECO:0000313" key="4">
    <source>
        <dbReference type="EMBL" id="SFS84901.1"/>
    </source>
</evidence>
<dbReference type="RefSeq" id="WP_093419561.1">
    <property type="nucleotide sequence ID" value="NZ_FOZX01000006.1"/>
</dbReference>